<name>A0ACC1M1Z4_9FUNG</name>
<keyword evidence="2" id="KW-1185">Reference proteome</keyword>
<dbReference type="Proteomes" id="UP001139981">
    <property type="component" value="Unassembled WGS sequence"/>
</dbReference>
<reference evidence="1" key="1">
    <citation type="submission" date="2022-07" db="EMBL/GenBank/DDBJ databases">
        <title>Phylogenomic reconstructions and comparative analyses of Kickxellomycotina fungi.</title>
        <authorList>
            <person name="Reynolds N.K."/>
            <person name="Stajich J.E."/>
            <person name="Barry K."/>
            <person name="Grigoriev I.V."/>
            <person name="Crous P."/>
            <person name="Smith M.E."/>
        </authorList>
    </citation>
    <scope>NUCLEOTIDE SEQUENCE</scope>
    <source>
        <strain evidence="1">CBS 190363</strain>
    </source>
</reference>
<evidence type="ECO:0000313" key="2">
    <source>
        <dbReference type="Proteomes" id="UP001139981"/>
    </source>
</evidence>
<organism evidence="1 2">
    <name type="scientific">Coemansia aciculifera</name>
    <dbReference type="NCBI Taxonomy" id="417176"/>
    <lineage>
        <taxon>Eukaryota</taxon>
        <taxon>Fungi</taxon>
        <taxon>Fungi incertae sedis</taxon>
        <taxon>Zoopagomycota</taxon>
        <taxon>Kickxellomycotina</taxon>
        <taxon>Kickxellomycetes</taxon>
        <taxon>Kickxellales</taxon>
        <taxon>Kickxellaceae</taxon>
        <taxon>Coemansia</taxon>
    </lineage>
</organism>
<dbReference type="EMBL" id="JANBVB010000607">
    <property type="protein sequence ID" value="KAJ2893068.1"/>
    <property type="molecule type" value="Genomic_DNA"/>
</dbReference>
<comment type="caution">
    <text evidence="1">The sequence shown here is derived from an EMBL/GenBank/DDBJ whole genome shotgun (WGS) entry which is preliminary data.</text>
</comment>
<protein>
    <submittedName>
        <fullName evidence="1">Uncharacterized protein</fullName>
    </submittedName>
</protein>
<gene>
    <name evidence="1" type="ORF">IWW38_002991</name>
</gene>
<evidence type="ECO:0000313" key="1">
    <source>
        <dbReference type="EMBL" id="KAJ2893068.1"/>
    </source>
</evidence>
<accession>A0ACC1M1Z4</accession>
<sequence length="176" mass="18938">MSNYYNKPDMVVYTDGSCHGNGQRNATGGYGTYWGPNDSRNTSAPLTGSRQTNQRAELTAIREAVSQANESARHYGGGRPTVVVKTDSQYGIDSLTKYHHTWNRNGWQTQSGAPVANQDLIRGTLNDIRGGDCDVRFEHVRGHGNSAGNNAAHNLANAGARSNNGGGGRRGGGRRY</sequence>
<proteinExistence type="predicted"/>